<dbReference type="InterPro" id="IPR002569">
    <property type="entry name" value="Met_Sox_Rdtase_MsrA_dom"/>
</dbReference>
<dbReference type="InterPro" id="IPR036509">
    <property type="entry name" value="Met_Sox_Rdtase_MsrA_sf"/>
</dbReference>
<dbReference type="PANTHER" id="PTHR42799:SF2">
    <property type="entry name" value="MITOCHONDRIAL PEPTIDE METHIONINE SULFOXIDE REDUCTASE"/>
    <property type="match status" value="1"/>
</dbReference>
<gene>
    <name evidence="4 6" type="primary">msrA</name>
    <name evidence="6" type="ORF">ENQ87_05140</name>
</gene>
<dbReference type="Gene3D" id="3.30.1060.10">
    <property type="entry name" value="Peptide methionine sulphoxide reductase MsrA"/>
    <property type="match status" value="1"/>
</dbReference>
<evidence type="ECO:0000256" key="3">
    <source>
        <dbReference type="ARBA" id="ARBA00048782"/>
    </source>
</evidence>
<dbReference type="NCBIfam" id="TIGR00401">
    <property type="entry name" value="msrA"/>
    <property type="match status" value="1"/>
</dbReference>
<proteinExistence type="inferred from homology"/>
<comment type="caution">
    <text evidence="6">The sequence shown here is derived from an EMBL/GenBank/DDBJ whole genome shotgun (WGS) entry which is preliminary data.</text>
</comment>
<feature type="active site" evidence="4">
    <location>
        <position position="16"/>
    </location>
</feature>
<dbReference type="EC" id="1.8.4.11" evidence="4"/>
<accession>A0A831U0F8</accession>
<comment type="similarity">
    <text evidence="4">Belongs to the MsrA Met sulfoxide reductase family.</text>
</comment>
<reference evidence="6" key="1">
    <citation type="journal article" date="2020" name="mSystems">
        <title>Genome- and Community-Level Interaction Insights into Carbon Utilization and Element Cycling Functions of Hydrothermarchaeota in Hydrothermal Sediment.</title>
        <authorList>
            <person name="Zhou Z."/>
            <person name="Liu Y."/>
            <person name="Xu W."/>
            <person name="Pan J."/>
            <person name="Luo Z.H."/>
            <person name="Li M."/>
        </authorList>
    </citation>
    <scope>NUCLEOTIDE SEQUENCE [LARGE SCALE GENOMIC DNA]</scope>
    <source>
        <strain evidence="6">SpSt-349</strain>
    </source>
</reference>
<evidence type="ECO:0000259" key="5">
    <source>
        <dbReference type="Pfam" id="PF01625"/>
    </source>
</evidence>
<feature type="domain" description="Peptide methionine sulphoxide reductase MsrA" evidence="5">
    <location>
        <begin position="9"/>
        <end position="160"/>
    </location>
</feature>
<dbReference type="SUPFAM" id="SSF55068">
    <property type="entry name" value="Peptide methionine sulfoxide reductase"/>
    <property type="match status" value="1"/>
</dbReference>
<dbReference type="GO" id="GO:0034599">
    <property type="term" value="P:cellular response to oxidative stress"/>
    <property type="evidence" value="ECO:0007669"/>
    <property type="project" value="TreeGrafter"/>
</dbReference>
<organism evidence="6">
    <name type="scientific">Geobacter metallireducens</name>
    <dbReference type="NCBI Taxonomy" id="28232"/>
    <lineage>
        <taxon>Bacteria</taxon>
        <taxon>Pseudomonadati</taxon>
        <taxon>Thermodesulfobacteriota</taxon>
        <taxon>Desulfuromonadia</taxon>
        <taxon>Geobacterales</taxon>
        <taxon>Geobacteraceae</taxon>
        <taxon>Geobacter</taxon>
    </lineage>
</organism>
<dbReference type="Pfam" id="PF01625">
    <property type="entry name" value="PMSR"/>
    <property type="match status" value="1"/>
</dbReference>
<dbReference type="InterPro" id="IPR050162">
    <property type="entry name" value="MsrA_MetSO_reductase"/>
</dbReference>
<dbReference type="PANTHER" id="PTHR42799">
    <property type="entry name" value="MITOCHONDRIAL PEPTIDE METHIONINE SULFOXIDE REDUCTASE"/>
    <property type="match status" value="1"/>
</dbReference>
<dbReference type="HAMAP" id="MF_01401">
    <property type="entry name" value="MsrA"/>
    <property type="match status" value="1"/>
</dbReference>
<evidence type="ECO:0000256" key="4">
    <source>
        <dbReference type="HAMAP-Rule" id="MF_01401"/>
    </source>
</evidence>
<dbReference type="AlphaFoldDB" id="A0A831U0F8"/>
<protein>
    <recommendedName>
        <fullName evidence="4">Peptide methionine sulfoxide reductase MsrA</fullName>
        <shortName evidence="4">Protein-methionine-S-oxide reductase</shortName>
        <ecNumber evidence="4">1.8.4.11</ecNumber>
    </recommendedName>
    <alternativeName>
        <fullName evidence="4">Peptide-methionine (S)-S-oxide reductase</fullName>
        <shortName evidence="4">Peptide Met(O) reductase</shortName>
    </alternativeName>
</protein>
<comment type="catalytic activity">
    <reaction evidence="2 4">
        <text>L-methionyl-[protein] + [thioredoxin]-disulfide + H2O = L-methionyl-(S)-S-oxide-[protein] + [thioredoxin]-dithiol</text>
        <dbReference type="Rhea" id="RHEA:14217"/>
        <dbReference type="Rhea" id="RHEA-COMP:10698"/>
        <dbReference type="Rhea" id="RHEA-COMP:10700"/>
        <dbReference type="Rhea" id="RHEA-COMP:12313"/>
        <dbReference type="Rhea" id="RHEA-COMP:12315"/>
        <dbReference type="ChEBI" id="CHEBI:15377"/>
        <dbReference type="ChEBI" id="CHEBI:16044"/>
        <dbReference type="ChEBI" id="CHEBI:29950"/>
        <dbReference type="ChEBI" id="CHEBI:44120"/>
        <dbReference type="ChEBI" id="CHEBI:50058"/>
        <dbReference type="EC" id="1.8.4.11"/>
    </reaction>
</comment>
<evidence type="ECO:0000256" key="2">
    <source>
        <dbReference type="ARBA" id="ARBA00047806"/>
    </source>
</evidence>
<sequence>MEETPELEKATFGAGCFWHVEAEFRRVKGVVATRAGYMGGWKEHPTYEEVCSKATGHAEVVEVVYDPAQVSYDELLRVFWAVHDPTQLNRQGPDIGTNYRSVIFCHTPEQEAAARLSKEQEERSGRHSRPIVTEIAPAATFWRAEEYHQQYLAKRGGGSCAW</sequence>
<dbReference type="GO" id="GO:0008113">
    <property type="term" value="F:peptide-methionine (S)-S-oxide reductase activity"/>
    <property type="evidence" value="ECO:0007669"/>
    <property type="project" value="UniProtKB-UniRule"/>
</dbReference>
<comment type="catalytic activity">
    <reaction evidence="3 4">
        <text>[thioredoxin]-disulfide + L-methionine + H2O = L-methionine (S)-S-oxide + [thioredoxin]-dithiol</text>
        <dbReference type="Rhea" id="RHEA:19993"/>
        <dbReference type="Rhea" id="RHEA-COMP:10698"/>
        <dbReference type="Rhea" id="RHEA-COMP:10700"/>
        <dbReference type="ChEBI" id="CHEBI:15377"/>
        <dbReference type="ChEBI" id="CHEBI:29950"/>
        <dbReference type="ChEBI" id="CHEBI:50058"/>
        <dbReference type="ChEBI" id="CHEBI:57844"/>
        <dbReference type="ChEBI" id="CHEBI:58772"/>
        <dbReference type="EC" id="1.8.4.11"/>
    </reaction>
</comment>
<dbReference type="EMBL" id="DSOV01000018">
    <property type="protein sequence ID" value="HEN41753.1"/>
    <property type="molecule type" value="Genomic_DNA"/>
</dbReference>
<dbReference type="GO" id="GO:0005737">
    <property type="term" value="C:cytoplasm"/>
    <property type="evidence" value="ECO:0007669"/>
    <property type="project" value="TreeGrafter"/>
</dbReference>
<keyword evidence="1 4" id="KW-0560">Oxidoreductase</keyword>
<name>A0A831U0F8_GEOME</name>
<comment type="function">
    <text evidence="4">Has an important function as a repair enzyme for proteins that have been inactivated by oxidation. Catalyzes the reversible oxidation-reduction of methionine sulfoxide in proteins to methionine.</text>
</comment>
<evidence type="ECO:0000256" key="1">
    <source>
        <dbReference type="ARBA" id="ARBA00023002"/>
    </source>
</evidence>
<evidence type="ECO:0000313" key="6">
    <source>
        <dbReference type="EMBL" id="HEN41753.1"/>
    </source>
</evidence>